<reference evidence="8 9" key="1">
    <citation type="journal article" date="2017" name="BMC Genomics">
        <title>Whole-genome assembly of Babesia ovata and comparative genomics between closely related pathogens.</title>
        <authorList>
            <person name="Yamagishi J."/>
            <person name="Asada M."/>
            <person name="Hakimi H."/>
            <person name="Tanaka T.Q."/>
            <person name="Sugimoto C."/>
            <person name="Kawazu S."/>
        </authorList>
    </citation>
    <scope>NUCLEOTIDE SEQUENCE [LARGE SCALE GENOMIC DNA]</scope>
    <source>
        <strain evidence="8 9">Miyake</strain>
    </source>
</reference>
<keyword evidence="4" id="KW-0804">Transcription</keyword>
<feature type="compositionally biased region" description="Basic and acidic residues" evidence="7">
    <location>
        <begin position="216"/>
        <end position="230"/>
    </location>
</feature>
<evidence type="ECO:0000256" key="3">
    <source>
        <dbReference type="ARBA" id="ARBA00023015"/>
    </source>
</evidence>
<dbReference type="OrthoDB" id="29755at2759"/>
<keyword evidence="5" id="KW-0143">Chaperone</keyword>
<comment type="similarity">
    <text evidence="2">Belongs to the ASF1 family.</text>
</comment>
<dbReference type="AlphaFoldDB" id="A0A2H6KA16"/>
<feature type="compositionally biased region" description="Polar residues" evidence="7">
    <location>
        <begin position="428"/>
        <end position="437"/>
    </location>
</feature>
<accession>A0A2H6KA16</accession>
<dbReference type="SUPFAM" id="SSF101546">
    <property type="entry name" value="ASF1-like"/>
    <property type="match status" value="1"/>
</dbReference>
<dbReference type="PANTHER" id="PTHR12040">
    <property type="entry name" value="ANTI-SILENCING PROTEIN 1"/>
    <property type="match status" value="1"/>
</dbReference>
<keyword evidence="6" id="KW-0539">Nucleus</keyword>
<dbReference type="GO" id="GO:0000785">
    <property type="term" value="C:chromatin"/>
    <property type="evidence" value="ECO:0007669"/>
    <property type="project" value="TreeGrafter"/>
</dbReference>
<dbReference type="EMBL" id="BDSA01000001">
    <property type="protein sequence ID" value="GBE59844.1"/>
    <property type="molecule type" value="Genomic_DNA"/>
</dbReference>
<evidence type="ECO:0000256" key="7">
    <source>
        <dbReference type="SAM" id="MobiDB-lite"/>
    </source>
</evidence>
<dbReference type="GO" id="GO:0005634">
    <property type="term" value="C:nucleus"/>
    <property type="evidence" value="ECO:0007669"/>
    <property type="project" value="UniProtKB-SubCell"/>
</dbReference>
<dbReference type="GO" id="GO:0006335">
    <property type="term" value="P:DNA replication-dependent chromatin assembly"/>
    <property type="evidence" value="ECO:0007669"/>
    <property type="project" value="TreeGrafter"/>
</dbReference>
<dbReference type="Proteomes" id="UP000236319">
    <property type="component" value="Unassembled WGS sequence"/>
</dbReference>
<evidence type="ECO:0000313" key="8">
    <source>
        <dbReference type="EMBL" id="GBE59844.1"/>
    </source>
</evidence>
<feature type="compositionally biased region" description="Acidic residues" evidence="7">
    <location>
        <begin position="198"/>
        <end position="215"/>
    </location>
</feature>
<evidence type="ECO:0000256" key="6">
    <source>
        <dbReference type="ARBA" id="ARBA00023242"/>
    </source>
</evidence>
<evidence type="ECO:0000256" key="5">
    <source>
        <dbReference type="ARBA" id="ARBA00023186"/>
    </source>
</evidence>
<dbReference type="InterPro" id="IPR036747">
    <property type="entry name" value="ASF1-like_sf"/>
</dbReference>
<dbReference type="GeneID" id="39873614"/>
<dbReference type="GO" id="GO:0042393">
    <property type="term" value="F:histone binding"/>
    <property type="evidence" value="ECO:0007669"/>
    <property type="project" value="TreeGrafter"/>
</dbReference>
<feature type="region of interest" description="Disordered" evidence="7">
    <location>
        <begin position="181"/>
        <end position="437"/>
    </location>
</feature>
<comment type="caution">
    <text evidence="8">The sequence shown here is derived from an EMBL/GenBank/DDBJ whole genome shotgun (WGS) entry which is preliminary data.</text>
</comment>
<keyword evidence="3" id="KW-0805">Transcription regulation</keyword>
<dbReference type="InterPro" id="IPR006818">
    <property type="entry name" value="ASF1-like"/>
</dbReference>
<evidence type="ECO:0000256" key="2">
    <source>
        <dbReference type="ARBA" id="ARBA00006051"/>
    </source>
</evidence>
<evidence type="ECO:0000313" key="9">
    <source>
        <dbReference type="Proteomes" id="UP000236319"/>
    </source>
</evidence>
<sequence>MSLVNVTNITVANNVCPVTAPLVFQIEFECLEDLQHDVEWKVIYVTSDGTGYVTGEKEPIDVAHSRDGEIVLDAVCLGPVCRGILEFEFRVSPPDFSRVGENIVHINASQLNPAGILGMQAVLVTANYCDQEFIRIGYYTNNCYDDPQLRECPPDEPNIDKMVRCIIDQPRVTRFPIKWDSDTVIDPEGNDISQVIDDNPEENNSDEDEDADEEVEINKEEVETKAKAEAADGDAGEPENVAPQSADVSNDSEAKENQQTDSSGDVDVSTSSEVSAGVEKDSAEADMTAHEDELRAHATTESSRSDSGSDDIEDSCTSCDAYDESDGYDLAEVNRRPNFDGTADGEADNEAESNESSEDTDSDAITRPIEQVETAPEGSSAEASARSKVESGLPADGMSVKRALFEVLPEGSNDDAKVRRGSPLLAVSTATSITDVQ</sequence>
<dbReference type="PANTHER" id="PTHR12040:SF0">
    <property type="entry name" value="HISTONE CHAPERONE ASF1"/>
    <property type="match status" value="1"/>
</dbReference>
<gene>
    <name evidence="8" type="ORF">BOVATA_013370</name>
</gene>
<feature type="compositionally biased region" description="Low complexity" evidence="7">
    <location>
        <begin position="261"/>
        <end position="275"/>
    </location>
</feature>
<feature type="compositionally biased region" description="Acidic residues" evidence="7">
    <location>
        <begin position="343"/>
        <end position="362"/>
    </location>
</feature>
<evidence type="ECO:0000256" key="1">
    <source>
        <dbReference type="ARBA" id="ARBA00004123"/>
    </source>
</evidence>
<organism evidence="8 9">
    <name type="scientific">Babesia ovata</name>
    <dbReference type="NCBI Taxonomy" id="189622"/>
    <lineage>
        <taxon>Eukaryota</taxon>
        <taxon>Sar</taxon>
        <taxon>Alveolata</taxon>
        <taxon>Apicomplexa</taxon>
        <taxon>Aconoidasida</taxon>
        <taxon>Piroplasmida</taxon>
        <taxon>Babesiidae</taxon>
        <taxon>Babesia</taxon>
    </lineage>
</organism>
<dbReference type="VEuPathDB" id="PiroplasmaDB:BOVATA_013370"/>
<dbReference type="Pfam" id="PF04729">
    <property type="entry name" value="ASF1_hist_chap"/>
    <property type="match status" value="1"/>
</dbReference>
<feature type="compositionally biased region" description="Basic and acidic residues" evidence="7">
    <location>
        <begin position="278"/>
        <end position="298"/>
    </location>
</feature>
<keyword evidence="9" id="KW-1185">Reference proteome</keyword>
<protein>
    <submittedName>
        <fullName evidence="8">Anti-silencing ASF1 family protein</fullName>
    </submittedName>
</protein>
<dbReference type="RefSeq" id="XP_028866087.1">
    <property type="nucleotide sequence ID" value="XM_029010254.1"/>
</dbReference>
<comment type="subcellular location">
    <subcellularLocation>
        <location evidence="1">Nucleus</location>
    </subcellularLocation>
</comment>
<dbReference type="Gene3D" id="2.60.40.1490">
    <property type="entry name" value="Histone chaperone ASF1-like"/>
    <property type="match status" value="1"/>
</dbReference>
<evidence type="ECO:0000256" key="4">
    <source>
        <dbReference type="ARBA" id="ARBA00023163"/>
    </source>
</evidence>
<feature type="compositionally biased region" description="Polar residues" evidence="7">
    <location>
        <begin position="242"/>
        <end position="251"/>
    </location>
</feature>
<name>A0A2H6KA16_9APIC</name>
<proteinExistence type="inferred from homology"/>